<keyword evidence="2" id="KW-0675">Receptor</keyword>
<dbReference type="GO" id="GO:0004674">
    <property type="term" value="F:protein serine/threonine kinase activity"/>
    <property type="evidence" value="ECO:0007669"/>
    <property type="project" value="TreeGrafter"/>
</dbReference>
<dbReference type="PROSITE" id="PS00109">
    <property type="entry name" value="PROTEIN_KINASE_TYR"/>
    <property type="match status" value="1"/>
</dbReference>
<organism evidence="2 3">
    <name type="scientific">Tetrabaena socialis</name>
    <dbReference type="NCBI Taxonomy" id="47790"/>
    <lineage>
        <taxon>Eukaryota</taxon>
        <taxon>Viridiplantae</taxon>
        <taxon>Chlorophyta</taxon>
        <taxon>core chlorophytes</taxon>
        <taxon>Chlorophyceae</taxon>
        <taxon>CS clade</taxon>
        <taxon>Chlamydomonadales</taxon>
        <taxon>Tetrabaenaceae</taxon>
        <taxon>Tetrabaena</taxon>
    </lineage>
</organism>
<feature type="domain" description="Protein kinase" evidence="1">
    <location>
        <begin position="1"/>
        <end position="370"/>
    </location>
</feature>
<gene>
    <name evidence="2" type="ORF">TSOC_005833</name>
</gene>
<dbReference type="SUPFAM" id="SSF56112">
    <property type="entry name" value="Protein kinase-like (PK-like)"/>
    <property type="match status" value="1"/>
</dbReference>
<evidence type="ECO:0000259" key="1">
    <source>
        <dbReference type="PROSITE" id="PS50011"/>
    </source>
</evidence>
<dbReference type="PROSITE" id="PS50011">
    <property type="entry name" value="PROTEIN_KINASE_DOM"/>
    <property type="match status" value="1"/>
</dbReference>
<evidence type="ECO:0000313" key="3">
    <source>
        <dbReference type="Proteomes" id="UP000236333"/>
    </source>
</evidence>
<evidence type="ECO:0000313" key="2">
    <source>
        <dbReference type="EMBL" id="PNH07664.1"/>
    </source>
</evidence>
<protein>
    <submittedName>
        <fullName evidence="2">Putative LRR receptor-like serine/threonine-protein kinase</fullName>
    </submittedName>
</protein>
<dbReference type="EMBL" id="PGGS01000168">
    <property type="protein sequence ID" value="PNH07664.1"/>
    <property type="molecule type" value="Genomic_DNA"/>
</dbReference>
<keyword evidence="3" id="KW-1185">Reference proteome</keyword>
<keyword evidence="2" id="KW-0418">Kinase</keyword>
<dbReference type="Gene3D" id="1.10.510.10">
    <property type="entry name" value="Transferase(Phosphotransferase) domain 1"/>
    <property type="match status" value="2"/>
</dbReference>
<dbReference type="PANTHER" id="PTHR44329">
    <property type="entry name" value="SERINE/THREONINE-PROTEIN KINASE TNNI3K-RELATED"/>
    <property type="match status" value="1"/>
</dbReference>
<sequence>MQLTAGLWCGQVVAAKMLVVHDDPSGIVEECHAVERRCAILEAAVGTALGCHPNVVTTYAYNIVPLDVEPDRVRGQQEQQVRQGQDVHHAIAAAPWAGGSDVFQLCILQELCSGGSLKDMFNEHSTGVLAAGMLVGGLAAVASLRFALDVALGLRHVHAAGIVHGDISAGNILLARREPKVEPLPPGLPGPFGAAHNTGDDDSIAGVVVEDAGDVLALECSHRLAHTYQPPLIAKVADFGLSVRVHGRTHASNHFQGTPLYVAPEVYGLGRVSKASDTYSFGVLLVELIHSKSISDIWRAHVARPLDAAALLGHGAANSPLLAALHYSLRDAAGSLPLQLQALVASCLAPVAAHRPTMEQIITSLVDIMLMVAT</sequence>
<dbReference type="InterPro" id="IPR001245">
    <property type="entry name" value="Ser-Thr/Tyr_kinase_cat_dom"/>
</dbReference>
<dbReference type="InterPro" id="IPR000719">
    <property type="entry name" value="Prot_kinase_dom"/>
</dbReference>
<comment type="caution">
    <text evidence="2">The sequence shown here is derived from an EMBL/GenBank/DDBJ whole genome shotgun (WGS) entry which is preliminary data.</text>
</comment>
<dbReference type="InterPro" id="IPR051681">
    <property type="entry name" value="Ser/Thr_Kinases-Pseudokinases"/>
</dbReference>
<dbReference type="OrthoDB" id="548589at2759"/>
<name>A0A2J8A566_9CHLO</name>
<dbReference type="Pfam" id="PF07714">
    <property type="entry name" value="PK_Tyr_Ser-Thr"/>
    <property type="match status" value="1"/>
</dbReference>
<dbReference type="GO" id="GO:0005524">
    <property type="term" value="F:ATP binding"/>
    <property type="evidence" value="ECO:0007669"/>
    <property type="project" value="InterPro"/>
</dbReference>
<proteinExistence type="predicted"/>
<dbReference type="Pfam" id="PF00069">
    <property type="entry name" value="Pkinase"/>
    <property type="match status" value="1"/>
</dbReference>
<keyword evidence="2" id="KW-0808">Transferase</keyword>
<dbReference type="InterPro" id="IPR011009">
    <property type="entry name" value="Kinase-like_dom_sf"/>
</dbReference>
<dbReference type="Proteomes" id="UP000236333">
    <property type="component" value="Unassembled WGS sequence"/>
</dbReference>
<accession>A0A2J8A566</accession>
<dbReference type="InterPro" id="IPR008266">
    <property type="entry name" value="Tyr_kinase_AS"/>
</dbReference>
<reference evidence="2 3" key="1">
    <citation type="journal article" date="2017" name="Mol. Biol. Evol.">
        <title>The 4-celled Tetrabaena socialis nuclear genome reveals the essential components for genetic control of cell number at the origin of multicellularity in the volvocine lineage.</title>
        <authorList>
            <person name="Featherston J."/>
            <person name="Arakaki Y."/>
            <person name="Hanschen E.R."/>
            <person name="Ferris P.J."/>
            <person name="Michod R.E."/>
            <person name="Olson B.J.S.C."/>
            <person name="Nozaki H."/>
            <person name="Durand P.M."/>
        </authorList>
    </citation>
    <scope>NUCLEOTIDE SEQUENCE [LARGE SCALE GENOMIC DNA]</scope>
    <source>
        <strain evidence="2 3">NIES-571</strain>
    </source>
</reference>
<dbReference type="PANTHER" id="PTHR44329:SF214">
    <property type="entry name" value="PROTEIN KINASE DOMAIN-CONTAINING PROTEIN"/>
    <property type="match status" value="1"/>
</dbReference>
<dbReference type="AlphaFoldDB" id="A0A2J8A566"/>